<evidence type="ECO:0000313" key="4">
    <source>
        <dbReference type="Proteomes" id="UP000244989"/>
    </source>
</evidence>
<comment type="caution">
    <text evidence="3">The sequence shown here is derived from an EMBL/GenBank/DDBJ whole genome shotgun (WGS) entry which is preliminary data.</text>
</comment>
<proteinExistence type="predicted"/>
<name>A0A2U1T9M0_9CORY</name>
<dbReference type="InterPro" id="IPR036701">
    <property type="entry name" value="RraB-like_sf"/>
</dbReference>
<dbReference type="AlphaFoldDB" id="A0A2U1T9M0"/>
<dbReference type="InterPro" id="IPR009671">
    <property type="entry name" value="RraB_dom"/>
</dbReference>
<keyword evidence="4" id="KW-1185">Reference proteome</keyword>
<dbReference type="Pfam" id="PF06877">
    <property type="entry name" value="RraB"/>
    <property type="match status" value="1"/>
</dbReference>
<gene>
    <name evidence="3" type="ORF">DF222_00025</name>
</gene>
<evidence type="ECO:0000313" key="3">
    <source>
        <dbReference type="EMBL" id="PWC02682.1"/>
    </source>
</evidence>
<accession>A0A2U1T9M0</accession>
<dbReference type="KEGG" id="cyz:C3B44_01295"/>
<feature type="domain" description="Regulator of ribonuclease activity B" evidence="2">
    <location>
        <begin position="21"/>
        <end position="109"/>
    </location>
</feature>
<dbReference type="SUPFAM" id="SSF89946">
    <property type="entry name" value="Hypothetical protein VC0424"/>
    <property type="match status" value="1"/>
</dbReference>
<reference evidence="4" key="1">
    <citation type="submission" date="2018-04" db="EMBL/GenBank/DDBJ databases">
        <authorList>
            <person name="Liu S."/>
            <person name="Wang Z."/>
            <person name="Li J."/>
        </authorList>
    </citation>
    <scope>NUCLEOTIDE SEQUENCE [LARGE SCALE GENOMIC DNA]</scope>
    <source>
        <strain evidence="4">2189</strain>
    </source>
</reference>
<dbReference type="Proteomes" id="UP000244989">
    <property type="component" value="Unassembled WGS sequence"/>
</dbReference>
<evidence type="ECO:0000256" key="1">
    <source>
        <dbReference type="SAM" id="MobiDB-lite"/>
    </source>
</evidence>
<feature type="region of interest" description="Disordered" evidence="1">
    <location>
        <begin position="48"/>
        <end position="67"/>
    </location>
</feature>
<organism evidence="3 4">
    <name type="scientific">Corynebacterium yudongzhengii</name>
    <dbReference type="NCBI Taxonomy" id="2080740"/>
    <lineage>
        <taxon>Bacteria</taxon>
        <taxon>Bacillati</taxon>
        <taxon>Actinomycetota</taxon>
        <taxon>Actinomycetes</taxon>
        <taxon>Mycobacteriales</taxon>
        <taxon>Corynebacteriaceae</taxon>
        <taxon>Corynebacterium</taxon>
    </lineage>
</organism>
<evidence type="ECO:0000259" key="2">
    <source>
        <dbReference type="Pfam" id="PF06877"/>
    </source>
</evidence>
<dbReference type="EMBL" id="QEEZ01000001">
    <property type="protein sequence ID" value="PWC02682.1"/>
    <property type="molecule type" value="Genomic_DNA"/>
</dbReference>
<protein>
    <submittedName>
        <fullName evidence="3">Ribonuclease E inhibitor RraB</fullName>
    </submittedName>
</protein>
<sequence length="257" mass="28468">MRPTTLERMHPDDRSLLDILSRRSDLSRPREQAHFFFLPSQSAAESLANAAAQHGWQQAEPPRQHGDDALGWALTLRRDDQPTNAETIPATRELLSDLAAGVGGYYDGWQAATDVGLDRPSDGQAMLLEELDAEDRRHIAELVPLLEKLGVLRTPEAFAQFAAAGRIEWQKRAAADPASVDDVVHLLGTAAGEQIARATGLRWVLLVEGEHEEIVLADAERGVIRPYSEALQWWRDDESADLADFVRAAIVLIQQED</sequence>
<dbReference type="Gene3D" id="3.30.70.970">
    <property type="entry name" value="RraB-like"/>
    <property type="match status" value="1"/>
</dbReference>